<comment type="caution">
    <text evidence="1">The sequence shown here is derived from an EMBL/GenBank/DDBJ whole genome shotgun (WGS) entry which is preliminary data.</text>
</comment>
<accession>A0ABT6AX03</accession>
<evidence type="ECO:0000313" key="1">
    <source>
        <dbReference type="EMBL" id="MDF3837152.1"/>
    </source>
</evidence>
<dbReference type="Proteomes" id="UP001216674">
    <property type="component" value="Unassembled WGS sequence"/>
</dbReference>
<proteinExistence type="predicted"/>
<name>A0ABT6AX03_9BURK</name>
<organism evidence="1 2">
    <name type="scientific">Cupriavidus basilensis</name>
    <dbReference type="NCBI Taxonomy" id="68895"/>
    <lineage>
        <taxon>Bacteria</taxon>
        <taxon>Pseudomonadati</taxon>
        <taxon>Pseudomonadota</taxon>
        <taxon>Betaproteobacteria</taxon>
        <taxon>Burkholderiales</taxon>
        <taxon>Burkholderiaceae</taxon>
        <taxon>Cupriavidus</taxon>
    </lineage>
</organism>
<dbReference type="RefSeq" id="WP_276267442.1">
    <property type="nucleotide sequence ID" value="NZ_JARJLM010000484.1"/>
</dbReference>
<reference evidence="1 2" key="1">
    <citation type="submission" date="2023-03" db="EMBL/GenBank/DDBJ databases">
        <title>Draft assemblies of triclosan tolerant bacteria isolated from returned activated sludge.</title>
        <authorList>
            <person name="Van Hamelsveld S."/>
        </authorList>
    </citation>
    <scope>NUCLEOTIDE SEQUENCE [LARGE SCALE GENOMIC DNA]</scope>
    <source>
        <strain evidence="1 2">GW210010_S58</strain>
    </source>
</reference>
<evidence type="ECO:0000313" key="2">
    <source>
        <dbReference type="Proteomes" id="UP001216674"/>
    </source>
</evidence>
<protein>
    <submittedName>
        <fullName evidence="1">Phage tail protein</fullName>
    </submittedName>
</protein>
<gene>
    <name evidence="1" type="ORF">P3W85_29975</name>
</gene>
<dbReference type="Pfam" id="PF08813">
    <property type="entry name" value="Phage_tail_3"/>
    <property type="match status" value="1"/>
</dbReference>
<sequence length="216" mass="23026">MTVRLPNGAIFSIASAYGAPKQISALSNAKPPVATADAHGLLDGAIVEVMSGWPGLDGRVARVDAVDVGSFALEGLDTTDATRYPAGAGIGSVRPVTTWQPITRVLEASMSGGDQQFYNYGFLEDTGDEKQVPTTRSARSIGLSLSDDDSLPHFSILRQADEDRLPRAIRFQLPSGGVIYYVAYVSLSTMPTITKNQAMARQLTLSMLGQPTRYSA</sequence>
<dbReference type="EMBL" id="JARJLM010000484">
    <property type="protein sequence ID" value="MDF3837152.1"/>
    <property type="molecule type" value="Genomic_DNA"/>
</dbReference>
<dbReference type="InterPro" id="IPR014918">
    <property type="entry name" value="Phage_tail_3"/>
</dbReference>
<keyword evidence="2" id="KW-1185">Reference proteome</keyword>